<dbReference type="Pfam" id="PF00589">
    <property type="entry name" value="Phage_integrase"/>
    <property type="match status" value="1"/>
</dbReference>
<evidence type="ECO:0000259" key="4">
    <source>
        <dbReference type="PROSITE" id="PS51898"/>
    </source>
</evidence>
<dbReference type="EMBL" id="JANGBO010000009">
    <property type="protein sequence ID" value="MCQ5062159.1"/>
    <property type="molecule type" value="Genomic_DNA"/>
</dbReference>
<evidence type="ECO:0000256" key="1">
    <source>
        <dbReference type="ARBA" id="ARBA00008857"/>
    </source>
</evidence>
<sequence length="447" mass="52720">MASITNRKGKYYVVYWFDSFDGKRKQKWEQCENYEEAIFKKKKIEDEVNNQVFLAPSNQTIREFLETFVELYGTKHWGFNNYKANTGLLNNYVYPLIGDKKIQSFSTLNVDQYINKLTKTKNVNYGVRKNAPQYVSPNTIKSVVKLLRCAWRQALRWEVVKKNVFIDCNLPYCESKEREIWTATEIQHALEICEDQILYLCINLSFSCSLRIGELLALTWDNVFIEDEDFEKDNTRLIIDKQFVRIDKEMIGVLTKDEIYKQFDTQLKRECKTVLVLKSLKMNGKARTVWIPRTVAYMLKEWKKKQNEIKKKFGSIYDENDLVICFEDGNPIEKTNIEKRFKKFIKVNNLREVVFHSLRHSSATYKLKLSKGDIKATQGDTGHKSADMITKRYAHIIDEDRKVNATKFEDEFYASKENEEKDDASELLDILKNNDALREQLKKMLSL</sequence>
<name>A0AAP2UIF0_9FIRM</name>
<dbReference type="AlphaFoldDB" id="A0AAP2UIF0"/>
<dbReference type="InterPro" id="IPR011010">
    <property type="entry name" value="DNA_brk_join_enz"/>
</dbReference>
<protein>
    <submittedName>
        <fullName evidence="5">Site-specific integrase</fullName>
    </submittedName>
</protein>
<dbReference type="InterPro" id="IPR050090">
    <property type="entry name" value="Tyrosine_recombinase_XerCD"/>
</dbReference>
<dbReference type="InterPro" id="IPR010998">
    <property type="entry name" value="Integrase_recombinase_N"/>
</dbReference>
<dbReference type="Proteomes" id="UP001204814">
    <property type="component" value="Unassembled WGS sequence"/>
</dbReference>
<evidence type="ECO:0000313" key="6">
    <source>
        <dbReference type="Proteomes" id="UP001204814"/>
    </source>
</evidence>
<dbReference type="CDD" id="cd01189">
    <property type="entry name" value="INT_ICEBs1_C_like"/>
    <property type="match status" value="1"/>
</dbReference>
<evidence type="ECO:0000313" key="5">
    <source>
        <dbReference type="EMBL" id="MCQ5062159.1"/>
    </source>
</evidence>
<comment type="similarity">
    <text evidence="1">Belongs to the 'phage' integrase family.</text>
</comment>
<dbReference type="RefSeq" id="WP_117346394.1">
    <property type="nucleotide sequence ID" value="NZ_JAJDKX010000037.1"/>
</dbReference>
<dbReference type="SUPFAM" id="SSF56349">
    <property type="entry name" value="DNA breaking-rejoining enzymes"/>
    <property type="match status" value="1"/>
</dbReference>
<dbReference type="InterPro" id="IPR002104">
    <property type="entry name" value="Integrase_catalytic"/>
</dbReference>
<feature type="domain" description="Tyr recombinase" evidence="4">
    <location>
        <begin position="176"/>
        <end position="407"/>
    </location>
</feature>
<dbReference type="GO" id="GO:0015074">
    <property type="term" value="P:DNA integration"/>
    <property type="evidence" value="ECO:0007669"/>
    <property type="project" value="InterPro"/>
</dbReference>
<proteinExistence type="inferred from homology"/>
<gene>
    <name evidence="5" type="ORF">NE542_10070</name>
</gene>
<dbReference type="PANTHER" id="PTHR30349:SF64">
    <property type="entry name" value="PROPHAGE INTEGRASE INTD-RELATED"/>
    <property type="match status" value="1"/>
</dbReference>
<dbReference type="PANTHER" id="PTHR30349">
    <property type="entry name" value="PHAGE INTEGRASE-RELATED"/>
    <property type="match status" value="1"/>
</dbReference>
<dbReference type="GO" id="GO:0003677">
    <property type="term" value="F:DNA binding"/>
    <property type="evidence" value="ECO:0007669"/>
    <property type="project" value="UniProtKB-KW"/>
</dbReference>
<keyword evidence="3" id="KW-0233">DNA recombination</keyword>
<dbReference type="Gene3D" id="1.10.150.130">
    <property type="match status" value="1"/>
</dbReference>
<dbReference type="GO" id="GO:0006310">
    <property type="term" value="P:DNA recombination"/>
    <property type="evidence" value="ECO:0007669"/>
    <property type="project" value="UniProtKB-KW"/>
</dbReference>
<dbReference type="InterPro" id="IPR013762">
    <property type="entry name" value="Integrase-like_cat_sf"/>
</dbReference>
<dbReference type="PROSITE" id="PS51898">
    <property type="entry name" value="TYR_RECOMBINASE"/>
    <property type="match status" value="1"/>
</dbReference>
<comment type="caution">
    <text evidence="5">The sequence shown here is derived from an EMBL/GenBank/DDBJ whole genome shotgun (WGS) entry which is preliminary data.</text>
</comment>
<reference evidence="5" key="1">
    <citation type="submission" date="2022-06" db="EMBL/GenBank/DDBJ databases">
        <title>Isolation of gut microbiota from human fecal samples.</title>
        <authorList>
            <person name="Pamer E.G."/>
            <person name="Barat B."/>
            <person name="Waligurski E."/>
            <person name="Medina S."/>
            <person name="Paddock L."/>
            <person name="Mostad J."/>
        </authorList>
    </citation>
    <scope>NUCLEOTIDE SEQUENCE</scope>
    <source>
        <strain evidence="5">DFI.6.24</strain>
    </source>
</reference>
<evidence type="ECO:0000256" key="3">
    <source>
        <dbReference type="ARBA" id="ARBA00023172"/>
    </source>
</evidence>
<evidence type="ECO:0000256" key="2">
    <source>
        <dbReference type="ARBA" id="ARBA00023125"/>
    </source>
</evidence>
<dbReference type="Gene3D" id="1.10.443.10">
    <property type="entry name" value="Intergrase catalytic core"/>
    <property type="match status" value="1"/>
</dbReference>
<accession>A0AAP2UIF0</accession>
<keyword evidence="2" id="KW-0238">DNA-binding</keyword>
<organism evidence="5 6">
    <name type="scientific">Faecalibacillus intestinalis</name>
    <dbReference type="NCBI Taxonomy" id="1982626"/>
    <lineage>
        <taxon>Bacteria</taxon>
        <taxon>Bacillati</taxon>
        <taxon>Bacillota</taxon>
        <taxon>Erysipelotrichia</taxon>
        <taxon>Erysipelotrichales</taxon>
        <taxon>Coprobacillaceae</taxon>
        <taxon>Faecalibacillus</taxon>
    </lineage>
</organism>